<keyword evidence="4" id="KW-0805">Transcription regulation</keyword>
<keyword evidence="4" id="KW-0010">Activator</keyword>
<gene>
    <name evidence="4 5" type="primary">vpr</name>
</gene>
<dbReference type="InterPro" id="IPR053711">
    <property type="entry name" value="Lentiviral_Vpx_assoc_factor"/>
</dbReference>
<evidence type="ECO:0000256" key="1">
    <source>
        <dbReference type="ARBA" id="ARBA00022562"/>
    </source>
</evidence>
<dbReference type="EMBL" id="AF349680">
    <property type="protein sequence ID" value="AAK69677.1"/>
    <property type="molecule type" value="Genomic_DNA"/>
</dbReference>
<dbReference type="InterPro" id="IPR000012">
    <property type="entry name" value="RetroV_VpR/X"/>
</dbReference>
<dbReference type="GO" id="GO:0042025">
    <property type="term" value="C:host cell nucleus"/>
    <property type="evidence" value="ECO:0007669"/>
    <property type="project" value="UniProtKB-SubCell"/>
</dbReference>
<organismHost>
    <name type="scientific">Pan troglodytes</name>
    <name type="common">Chimpanzee</name>
    <dbReference type="NCBI Taxonomy" id="9598"/>
</organismHost>
<evidence type="ECO:0000256" key="3">
    <source>
        <dbReference type="ARBA" id="ARBA00022844"/>
    </source>
</evidence>
<keyword evidence="4" id="KW-1160">Virus entry into host cell</keyword>
<sequence>MEMLPEDEEPQREPYDEWLMDTLIEIQEEAKKHFTPELLTQEGNYIYEQHGDSLEGVKAMITLLNKALFLHFRHGCEGSRIGGARGGNPLRSILHSRNIL</sequence>
<dbReference type="Gene3D" id="1.20.5.4730">
    <property type="match status" value="1"/>
</dbReference>
<organismHost>
    <name type="scientific">Cercopithecidae</name>
    <name type="common">Old World monkeys</name>
    <dbReference type="NCBI Taxonomy" id="9527"/>
</organismHost>
<dbReference type="GO" id="GO:0043657">
    <property type="term" value="C:host cell"/>
    <property type="evidence" value="ECO:0007669"/>
    <property type="project" value="GOC"/>
</dbReference>
<accession>Q90PX1</accession>
<evidence type="ECO:0000256" key="4">
    <source>
        <dbReference type="RuleBase" id="RU364021"/>
    </source>
</evidence>
<evidence type="ECO:0000256" key="2">
    <source>
        <dbReference type="ARBA" id="ARBA00022581"/>
    </source>
</evidence>
<name>Q90PX1_SIV</name>
<dbReference type="GO" id="GO:0044423">
    <property type="term" value="C:virion component"/>
    <property type="evidence" value="ECO:0007669"/>
    <property type="project" value="UniProtKB-KW"/>
</dbReference>
<dbReference type="GO" id="GO:0075732">
    <property type="term" value="P:viral penetration into host nucleus"/>
    <property type="evidence" value="ECO:0007669"/>
    <property type="project" value="UniProtKB-KW"/>
</dbReference>
<dbReference type="Pfam" id="PF00522">
    <property type="entry name" value="VPR"/>
    <property type="match status" value="1"/>
</dbReference>
<evidence type="ECO:0000313" key="5">
    <source>
        <dbReference type="EMBL" id="AAK69677.1"/>
    </source>
</evidence>
<comment type="function">
    <text evidence="4">Stimulates gene expression driven by the HIV-2 LTR. Prevents infected cells from undergoing mitosis and proliferating, by inducing arrest or delay in the G2 phase of the cell cycle. Cell cycle arrest creates a favorable environment for maximizing viral expression and production.</text>
</comment>
<keyword evidence="4" id="KW-1163">Viral penetration into host nucleus</keyword>
<proteinExistence type="predicted"/>
<keyword evidence="1 4" id="KW-1048">Host nucleus</keyword>
<dbReference type="GO" id="GO:0046718">
    <property type="term" value="P:symbiont entry into host cell"/>
    <property type="evidence" value="ECO:0007669"/>
    <property type="project" value="UniProtKB-KW"/>
</dbReference>
<reference evidence="5" key="1">
    <citation type="journal article" date="2001" name="J. Virol.">
        <title>Characterization of novel simian immunodeficiency viruses from red-capped mangabeys from Nigeria (SIVrcmNG409 and -NG411).</title>
        <authorList>
            <person name="Beer B.E."/>
            <person name="Foley B.T."/>
            <person name="Kuiken C.L."/>
            <person name="Tooze Z."/>
            <person name="Goeken R.M."/>
            <person name="Brown C.R."/>
            <person name="Hu J."/>
            <person name="St Claire M."/>
            <person name="Korber B.T."/>
            <person name="Hirsch V.M."/>
        </authorList>
    </citation>
    <scope>NUCLEOTIDE SEQUENCE</scope>
    <source>
        <strain evidence="5">SIVrcmNg411</strain>
    </source>
</reference>
<keyword evidence="4" id="KW-0131">Cell cycle</keyword>
<keyword evidence="4" id="KW-0804">Transcription</keyword>
<keyword evidence="2 4" id="KW-0945">Host-virus interaction</keyword>
<dbReference type="PRINTS" id="PR00444">
    <property type="entry name" value="HIVVPRVPX"/>
</dbReference>
<protein>
    <recommendedName>
        <fullName evidence="4">Protein Vpr</fullName>
    </recommendedName>
    <alternativeName>
        <fullName evidence="4">Viral protein R</fullName>
    </alternativeName>
</protein>
<organism evidence="5">
    <name type="scientific">Simian immunodeficiency virus</name>
    <name type="common">SIV</name>
    <dbReference type="NCBI Taxonomy" id="11723"/>
    <lineage>
        <taxon>Viruses</taxon>
        <taxon>Riboviria</taxon>
        <taxon>Pararnavirae</taxon>
        <taxon>Artverviricota</taxon>
        <taxon>Revtraviricetes</taxon>
        <taxon>Ortervirales</taxon>
        <taxon>Retroviridae</taxon>
        <taxon>Orthoretrovirinae</taxon>
        <taxon>Lentivirus</taxon>
        <taxon>Lentivirus simimdef</taxon>
    </lineage>
</organism>
<keyword evidence="3 4" id="KW-0946">Virion</keyword>
<comment type="subcellular location">
    <subcellularLocation>
        <location evidence="4">Virion</location>
    </subcellularLocation>
    <subcellularLocation>
        <location evidence="4">Host nucleus</location>
    </subcellularLocation>
</comment>